<proteinExistence type="predicted"/>
<dbReference type="AlphaFoldDB" id="A0AAJ0B4L0"/>
<feature type="compositionally biased region" description="Low complexity" evidence="1">
    <location>
        <begin position="204"/>
        <end position="214"/>
    </location>
</feature>
<evidence type="ECO:0000256" key="1">
    <source>
        <dbReference type="SAM" id="MobiDB-lite"/>
    </source>
</evidence>
<name>A0AAJ0B4L0_9PEZI</name>
<keyword evidence="3" id="KW-1185">Reference proteome</keyword>
<organism evidence="2 3">
    <name type="scientific">Echria macrotheca</name>
    <dbReference type="NCBI Taxonomy" id="438768"/>
    <lineage>
        <taxon>Eukaryota</taxon>
        <taxon>Fungi</taxon>
        <taxon>Dikarya</taxon>
        <taxon>Ascomycota</taxon>
        <taxon>Pezizomycotina</taxon>
        <taxon>Sordariomycetes</taxon>
        <taxon>Sordariomycetidae</taxon>
        <taxon>Sordariales</taxon>
        <taxon>Schizotheciaceae</taxon>
        <taxon>Echria</taxon>
    </lineage>
</organism>
<protein>
    <submittedName>
        <fullName evidence="2">Uncharacterized protein</fullName>
    </submittedName>
</protein>
<accession>A0AAJ0B4L0</accession>
<comment type="caution">
    <text evidence="2">The sequence shown here is derived from an EMBL/GenBank/DDBJ whole genome shotgun (WGS) entry which is preliminary data.</text>
</comment>
<dbReference type="EMBL" id="MU839849">
    <property type="protein sequence ID" value="KAK1750082.1"/>
    <property type="molecule type" value="Genomic_DNA"/>
</dbReference>
<gene>
    <name evidence="2" type="ORF">QBC47DRAFT_418385</name>
</gene>
<evidence type="ECO:0000313" key="3">
    <source>
        <dbReference type="Proteomes" id="UP001239445"/>
    </source>
</evidence>
<evidence type="ECO:0000313" key="2">
    <source>
        <dbReference type="EMBL" id="KAK1750082.1"/>
    </source>
</evidence>
<feature type="region of interest" description="Disordered" evidence="1">
    <location>
        <begin position="183"/>
        <end position="214"/>
    </location>
</feature>
<sequence length="236" mass="23638">MAFNLAGAAFKGVNGVNGDLVNAFQPTPAVAARSQFPKAVVPRNDSNVPTINMFVDGVDEDMEYAASIIDVCPERTTYAIQCTSGPSYLTAGVCGSDGVVLTVTGGPQYYRVSEVTAAKTFGSDVSATVEETCSLASTTKAVCSGALGGTVNGQSTTISLPASTRTGSEVYYYNVAITGGAEKTASPKPTCEPTKSSGGGGGSSSSNNNNGGTSGASTKGVAIWALLGVAGVVSML</sequence>
<dbReference type="Proteomes" id="UP001239445">
    <property type="component" value="Unassembled WGS sequence"/>
</dbReference>
<reference evidence="2" key="1">
    <citation type="submission" date="2023-06" db="EMBL/GenBank/DDBJ databases">
        <title>Genome-scale phylogeny and comparative genomics of the fungal order Sordariales.</title>
        <authorList>
            <consortium name="Lawrence Berkeley National Laboratory"/>
            <person name="Hensen N."/>
            <person name="Bonometti L."/>
            <person name="Westerberg I."/>
            <person name="Brannstrom I.O."/>
            <person name="Guillou S."/>
            <person name="Cros-Aarteil S."/>
            <person name="Calhoun S."/>
            <person name="Haridas S."/>
            <person name="Kuo A."/>
            <person name="Mondo S."/>
            <person name="Pangilinan J."/>
            <person name="Riley R."/>
            <person name="Labutti K."/>
            <person name="Andreopoulos B."/>
            <person name="Lipzen A."/>
            <person name="Chen C."/>
            <person name="Yanf M."/>
            <person name="Daum C."/>
            <person name="Ng V."/>
            <person name="Clum A."/>
            <person name="Steindorff A."/>
            <person name="Ohm R."/>
            <person name="Martin F."/>
            <person name="Silar P."/>
            <person name="Natvig D."/>
            <person name="Lalanne C."/>
            <person name="Gautier V."/>
            <person name="Ament-Velasquez S.L."/>
            <person name="Kruys A."/>
            <person name="Hutchinson M.I."/>
            <person name="Powell A.J."/>
            <person name="Barry K."/>
            <person name="Miller A.N."/>
            <person name="Grigoriev I.V."/>
            <person name="Debuchy R."/>
            <person name="Gladieux P."/>
            <person name="Thoren M.H."/>
            <person name="Johannesson H."/>
        </authorList>
    </citation>
    <scope>NUCLEOTIDE SEQUENCE</scope>
    <source>
        <strain evidence="2">PSN4</strain>
    </source>
</reference>